<proteinExistence type="predicted"/>
<dbReference type="EMBL" id="VSRR010036907">
    <property type="protein sequence ID" value="MPC73487.1"/>
    <property type="molecule type" value="Genomic_DNA"/>
</dbReference>
<protein>
    <submittedName>
        <fullName evidence="1">Uncharacterized protein</fullName>
    </submittedName>
</protein>
<keyword evidence="2" id="KW-1185">Reference proteome</keyword>
<gene>
    <name evidence="1" type="ORF">E2C01_067819</name>
</gene>
<sequence length="101" mass="11548">MSPITHASKPVYLIATRPAGRYLAIPDDTPRYLVIRTCATTLGYRVCGYPFLRGLARWSRLAKRVRDLRKQKLLLLLLLLLRSRLSLGLDGRNTPEVSEQR</sequence>
<dbReference type="AlphaFoldDB" id="A0A5B7HW60"/>
<comment type="caution">
    <text evidence="1">The sequence shown here is derived from an EMBL/GenBank/DDBJ whole genome shotgun (WGS) entry which is preliminary data.</text>
</comment>
<reference evidence="1 2" key="1">
    <citation type="submission" date="2019-05" db="EMBL/GenBank/DDBJ databases">
        <title>Another draft genome of Portunus trituberculatus and its Hox gene families provides insights of decapod evolution.</title>
        <authorList>
            <person name="Jeong J.-H."/>
            <person name="Song I."/>
            <person name="Kim S."/>
            <person name="Choi T."/>
            <person name="Kim D."/>
            <person name="Ryu S."/>
            <person name="Kim W."/>
        </authorList>
    </citation>
    <scope>NUCLEOTIDE SEQUENCE [LARGE SCALE GENOMIC DNA]</scope>
    <source>
        <tissue evidence="1">Muscle</tissue>
    </source>
</reference>
<name>A0A5B7HW60_PORTR</name>
<evidence type="ECO:0000313" key="2">
    <source>
        <dbReference type="Proteomes" id="UP000324222"/>
    </source>
</evidence>
<accession>A0A5B7HW60</accession>
<dbReference type="Proteomes" id="UP000324222">
    <property type="component" value="Unassembled WGS sequence"/>
</dbReference>
<organism evidence="1 2">
    <name type="scientific">Portunus trituberculatus</name>
    <name type="common">Swimming crab</name>
    <name type="synonym">Neptunus trituberculatus</name>
    <dbReference type="NCBI Taxonomy" id="210409"/>
    <lineage>
        <taxon>Eukaryota</taxon>
        <taxon>Metazoa</taxon>
        <taxon>Ecdysozoa</taxon>
        <taxon>Arthropoda</taxon>
        <taxon>Crustacea</taxon>
        <taxon>Multicrustacea</taxon>
        <taxon>Malacostraca</taxon>
        <taxon>Eumalacostraca</taxon>
        <taxon>Eucarida</taxon>
        <taxon>Decapoda</taxon>
        <taxon>Pleocyemata</taxon>
        <taxon>Brachyura</taxon>
        <taxon>Eubrachyura</taxon>
        <taxon>Portunoidea</taxon>
        <taxon>Portunidae</taxon>
        <taxon>Portuninae</taxon>
        <taxon>Portunus</taxon>
    </lineage>
</organism>
<evidence type="ECO:0000313" key="1">
    <source>
        <dbReference type="EMBL" id="MPC73487.1"/>
    </source>
</evidence>